<dbReference type="Pfam" id="PF08518">
    <property type="entry name" value="GIT_SHD"/>
    <property type="match status" value="2"/>
</dbReference>
<feature type="region of interest" description="Disordered" evidence="3">
    <location>
        <begin position="155"/>
        <end position="390"/>
    </location>
</feature>
<dbReference type="Pfam" id="PF23742">
    <property type="entry name" value="VBS_C3G9"/>
    <property type="match status" value="1"/>
</dbReference>
<evidence type="ECO:0000256" key="1">
    <source>
        <dbReference type="ARBA" id="ARBA00022737"/>
    </source>
</evidence>
<feature type="compositionally biased region" description="Polar residues" evidence="3">
    <location>
        <begin position="778"/>
        <end position="788"/>
    </location>
</feature>
<dbReference type="OrthoDB" id="5588096at2759"/>
<dbReference type="InterPro" id="IPR022018">
    <property type="entry name" value="GIT1_C"/>
</dbReference>
<feature type="compositionally biased region" description="Low complexity" evidence="3">
    <location>
        <begin position="164"/>
        <end position="182"/>
    </location>
</feature>
<sequence>MRRNPTQQRAPSPTNTTYSGISNYRTDSYRPIRDKNAVPPLDPRLIARTHFEELSRYLASYLAKEPPNSRTTARQKLTRLTRQQFQELSTDVYDELVRRKNNSDKNEIPFLPVRDDFHPKRNQARQKLATLPTARFKDLSSDVYYELLRRYPEFKEESSDVPLTSPGSSYDDYPSPDFPTSPRGNPTPPLRNARSPETLPNGSRRRQSEDDYGSSGRRSEDPYGGVGGEDAYGGTRRSQETARRPSQDTTRRPSQDTTRSQDYGGGLGAIGRRSIASASDSTSTTNAQSATATSGMIIPNKSTIAEEDIEVPYGRATRESGSTTGEGEGDGDELEGGLGGLSGLSRRLGRDEDDGAGRSGDDYFDKMSFGRASVNSDRSLKGGRTSVGVGEEQEKIRREYEFRIATMQSRIAGLEREVEDAAEKERQWSGGEDRVRQLEDELAEVRRHAEEQSAQMLAIQKELEEMREDRERAQEREARRAREDEEELQILRERCERLEDERASGGFGGADADIVDQLRSDMEGLLAEVSDLSRRNDELMTSKDSDLVVIRDLDTQLKEYKRKYEQAKTELRSSRATSQLYLQTPKFDEQLPVSAEGGVADIHVTAFLSAIDNLLTAGRSNAPTRVLTPMKAVVNAVTAIVEDIRSYERRPRRDRGDVDPEALQALRERAEATLGNLVVASKTHATSSGLSPVSLLDAAASHVSAAITEIGRTILVRKATRAEQEQFAATQPSTPSANGFAPALRTVEETRPSMHQRGPSESSTFSRRGEDYAPPIPSRSTNQANSPPGRSFLGRSPDDRDRYRQTSDASSSQASSPPPIFDRVQTNNTGGITSDDSAVAEGTEDAWAELKPYLEAQNDSILYAIQLVLSGVRSPTPSPTLNENVTQIITIVSSIVAVCHDNLPPASAKQGNELLRELSDHANILSEEQALPEVTKESRQVMARSSFAIANAMKALCKRLIRTSVESDGFGSNAGQLSSDGVRHIALKLLIRRSAESACHRAYQRCLDLETTAPNLNYPQDSLSPLVSSRLLGHLLRLAPPGNGQGQVARDIEHAEGDGGMMRLAQFYVNTFIRAFKRYSGTPAPSEHPSRHSFEDDREFQMGIQESQWDHRTAKRHALRRDEYRCSITGKYDVSYVESLDQTQMDALDPPPESVGSVHTNAAHIIPEATNTNISGKNEGGAKVEILQFDSLLSFTESSYLGSVSKPALEGNKIHRLENIITMNLECHALFDDLRLWFKPVQNEPNKYTTHVTRSHMRPGIPTTITFNTTTGLPPPLPVYLALHALCCEVAWLSGAGEYIEDIQRGMDETKVLVNDGSSHHTSLTVTLPCAHAFALPSIPLPCARACIVPRICAAARAPALAPSSRCCAPMPSHPRTLLLMAASLALSSSDLPHPRVSVHGPVIAIDLVLSDNIHYWHARGAVCYRHRFQYASPVSL</sequence>
<accession>A0A4Y9Z3S9</accession>
<protein>
    <recommendedName>
        <fullName evidence="4">GIT Spa2 homology (SHD) domain-containing protein</fullName>
    </recommendedName>
</protein>
<proteinExistence type="predicted"/>
<dbReference type="Pfam" id="PF13391">
    <property type="entry name" value="HNH_2"/>
    <property type="match status" value="1"/>
</dbReference>
<dbReference type="STRING" id="205917.A0A4Y9Z3S9"/>
<name>A0A4Y9Z3S9_9AGAM</name>
<dbReference type="InterPro" id="IPR013724">
    <property type="entry name" value="GIT_SHD"/>
</dbReference>
<dbReference type="PANTHER" id="PTHR21601:SF0">
    <property type="entry name" value="PROTEIN SPA2-RELATED"/>
    <property type="match status" value="1"/>
</dbReference>
<feature type="compositionally biased region" description="Basic and acidic residues" evidence="3">
    <location>
        <begin position="27"/>
        <end position="36"/>
    </location>
</feature>
<feature type="domain" description="GIT Spa2 homology (SHD)" evidence="4">
    <location>
        <begin position="73"/>
        <end position="103"/>
    </location>
</feature>
<evidence type="ECO:0000256" key="3">
    <source>
        <dbReference type="SAM" id="MobiDB-lite"/>
    </source>
</evidence>
<dbReference type="EMBL" id="SEOQ01000173">
    <property type="protein sequence ID" value="TFY68049.1"/>
    <property type="molecule type" value="Genomic_DNA"/>
</dbReference>
<comment type="caution">
    <text evidence="5">The sequence shown here is derived from an EMBL/GenBank/DDBJ whole genome shotgun (WGS) entry which is preliminary data.</text>
</comment>
<feature type="region of interest" description="Disordered" evidence="3">
    <location>
        <begin position="749"/>
        <end position="838"/>
    </location>
</feature>
<dbReference type="InterPro" id="IPR039892">
    <property type="entry name" value="Spa2/Sph1"/>
</dbReference>
<evidence type="ECO:0000313" key="5">
    <source>
        <dbReference type="EMBL" id="TFY68049.1"/>
    </source>
</evidence>
<dbReference type="InterPro" id="IPR056439">
    <property type="entry name" value="VBS_C3G9"/>
</dbReference>
<dbReference type="InterPro" id="IPR003615">
    <property type="entry name" value="HNH_nuc"/>
</dbReference>
<feature type="coiled-coil region" evidence="2">
    <location>
        <begin position="397"/>
        <end position="577"/>
    </location>
</feature>
<organism evidence="5 6">
    <name type="scientific">Dentipellis fragilis</name>
    <dbReference type="NCBI Taxonomy" id="205917"/>
    <lineage>
        <taxon>Eukaryota</taxon>
        <taxon>Fungi</taxon>
        <taxon>Dikarya</taxon>
        <taxon>Basidiomycota</taxon>
        <taxon>Agaricomycotina</taxon>
        <taxon>Agaricomycetes</taxon>
        <taxon>Russulales</taxon>
        <taxon>Hericiaceae</taxon>
        <taxon>Dentipellis</taxon>
    </lineage>
</organism>
<dbReference type="GO" id="GO:0005078">
    <property type="term" value="F:MAP-kinase scaffold activity"/>
    <property type="evidence" value="ECO:0007669"/>
    <property type="project" value="TreeGrafter"/>
</dbReference>
<gene>
    <name evidence="5" type="ORF">EVG20_g3701</name>
</gene>
<evidence type="ECO:0000259" key="4">
    <source>
        <dbReference type="SMART" id="SM00555"/>
    </source>
</evidence>
<feature type="compositionally biased region" description="Basic and acidic residues" evidence="3">
    <location>
        <begin position="355"/>
        <end position="365"/>
    </location>
</feature>
<feature type="compositionally biased region" description="Low complexity" evidence="3">
    <location>
        <begin position="274"/>
        <end position="294"/>
    </location>
</feature>
<keyword evidence="1" id="KW-0677">Repeat</keyword>
<feature type="region of interest" description="Disordered" evidence="3">
    <location>
        <begin position="1"/>
        <end position="40"/>
    </location>
</feature>
<dbReference type="SMART" id="SM00555">
    <property type="entry name" value="GIT"/>
    <property type="match status" value="2"/>
</dbReference>
<keyword evidence="6" id="KW-1185">Reference proteome</keyword>
<evidence type="ECO:0000256" key="2">
    <source>
        <dbReference type="SAM" id="Coils"/>
    </source>
</evidence>
<dbReference type="PANTHER" id="PTHR21601">
    <property type="entry name" value="SPA2 PROTEIN"/>
    <property type="match status" value="1"/>
</dbReference>
<evidence type="ECO:0000313" key="6">
    <source>
        <dbReference type="Proteomes" id="UP000298327"/>
    </source>
</evidence>
<feature type="compositionally biased region" description="Basic and acidic residues" evidence="3">
    <location>
        <begin position="237"/>
        <end position="254"/>
    </location>
</feature>
<dbReference type="GO" id="GO:0005826">
    <property type="term" value="C:actomyosin contractile ring"/>
    <property type="evidence" value="ECO:0007669"/>
    <property type="project" value="TreeGrafter"/>
</dbReference>
<reference evidence="5 6" key="1">
    <citation type="submission" date="2019-02" db="EMBL/GenBank/DDBJ databases">
        <title>Genome sequencing of the rare red list fungi Dentipellis fragilis.</title>
        <authorList>
            <person name="Buettner E."/>
            <person name="Kellner H."/>
        </authorList>
    </citation>
    <scope>NUCLEOTIDE SEQUENCE [LARGE SCALE GENOMIC DNA]</scope>
    <source>
        <strain evidence="5 6">DSM 105465</strain>
    </source>
</reference>
<dbReference type="Pfam" id="PF12205">
    <property type="entry name" value="GIT1_C"/>
    <property type="match status" value="1"/>
</dbReference>
<feature type="compositionally biased region" description="Polar residues" evidence="3">
    <location>
        <begin position="824"/>
        <end position="836"/>
    </location>
</feature>
<dbReference type="GO" id="GO:1902716">
    <property type="term" value="C:cell cortex of growing cell tip"/>
    <property type="evidence" value="ECO:0007669"/>
    <property type="project" value="TreeGrafter"/>
</dbReference>
<feature type="compositionally biased region" description="Basic and acidic residues" evidence="3">
    <location>
        <begin position="796"/>
        <end position="805"/>
    </location>
</feature>
<dbReference type="Proteomes" id="UP000298327">
    <property type="component" value="Unassembled WGS sequence"/>
</dbReference>
<feature type="domain" description="GIT Spa2 homology (SHD)" evidence="4">
    <location>
        <begin position="124"/>
        <end position="154"/>
    </location>
</feature>
<keyword evidence="2" id="KW-0175">Coiled coil</keyword>
<feature type="compositionally biased region" description="Polar residues" evidence="3">
    <location>
        <begin position="1"/>
        <end position="26"/>
    </location>
</feature>